<proteinExistence type="predicted"/>
<dbReference type="EMBL" id="JAJA02000001">
    <property type="protein sequence ID" value="KWS04823.1"/>
    <property type="molecule type" value="Genomic_DNA"/>
</dbReference>
<organism evidence="1 2">
    <name type="scientific">Lysobacter capsici AZ78</name>
    <dbReference type="NCBI Taxonomy" id="1444315"/>
    <lineage>
        <taxon>Bacteria</taxon>
        <taxon>Pseudomonadati</taxon>
        <taxon>Pseudomonadota</taxon>
        <taxon>Gammaproteobacteria</taxon>
        <taxon>Lysobacterales</taxon>
        <taxon>Lysobacteraceae</taxon>
        <taxon>Lysobacter</taxon>
    </lineage>
</organism>
<sequence>MIGLCDLGTPAGARRGWTVGNSLARRAQHKQARLRFSL</sequence>
<dbReference type="Proteomes" id="UP000023435">
    <property type="component" value="Unassembled WGS sequence"/>
</dbReference>
<name>A0A125MMY0_9GAMM</name>
<evidence type="ECO:0000313" key="2">
    <source>
        <dbReference type="Proteomes" id="UP000023435"/>
    </source>
</evidence>
<keyword evidence="2" id="KW-1185">Reference proteome</keyword>
<protein>
    <submittedName>
        <fullName evidence="1">Uncharacterized protein</fullName>
    </submittedName>
</protein>
<comment type="caution">
    <text evidence="1">The sequence shown here is derived from an EMBL/GenBank/DDBJ whole genome shotgun (WGS) entry which is preliminary data.</text>
</comment>
<dbReference type="AlphaFoldDB" id="A0A125MMY0"/>
<accession>A0A125MMY0</accession>
<evidence type="ECO:0000313" key="1">
    <source>
        <dbReference type="EMBL" id="KWS04823.1"/>
    </source>
</evidence>
<gene>
    <name evidence="1" type="ORF">AZ78_2373</name>
</gene>
<reference evidence="1 2" key="1">
    <citation type="journal article" date="2014" name="Genome Announc.">
        <title>Draft Genome Sequence of Lysobacter capsici AZ78, a Bacterium Antagonistic to Plant-Pathogenic Oomycetes.</title>
        <authorList>
            <person name="Puopolo G."/>
            <person name="Sonego P."/>
            <person name="Engelen K."/>
            <person name="Pertot I."/>
        </authorList>
    </citation>
    <scope>NUCLEOTIDE SEQUENCE [LARGE SCALE GENOMIC DNA]</scope>
    <source>
        <strain evidence="1 2">AZ78</strain>
    </source>
</reference>